<reference evidence="3 6" key="2">
    <citation type="journal article" date="2019" name="Nat. Med.">
        <title>A library of human gut bacterial isolates paired with longitudinal multiomics data enables mechanistic microbiome research.</title>
        <authorList>
            <person name="Poyet M."/>
            <person name="Groussin M."/>
            <person name="Gibbons S.M."/>
            <person name="Avila-Pacheco J."/>
            <person name="Jiang X."/>
            <person name="Kearney S.M."/>
            <person name="Perrotta A.R."/>
            <person name="Berdy B."/>
            <person name="Zhao S."/>
            <person name="Lieberman T.D."/>
            <person name="Swanson P.K."/>
            <person name="Smith M."/>
            <person name="Roesemann S."/>
            <person name="Alexander J.E."/>
            <person name="Rich S.A."/>
            <person name="Livny J."/>
            <person name="Vlamakis H."/>
            <person name="Clish C."/>
            <person name="Bullock K."/>
            <person name="Deik A."/>
            <person name="Scott J."/>
            <person name="Pierce K.A."/>
            <person name="Xavier R.J."/>
            <person name="Alm E.J."/>
        </authorList>
    </citation>
    <scope>NUCLEOTIDE SEQUENCE [LARGE SCALE GENOMIC DNA]</scope>
    <source>
        <strain evidence="3 6">BIOML-A3</strain>
    </source>
</reference>
<evidence type="ECO:0000256" key="2">
    <source>
        <dbReference type="SAM" id="Phobius"/>
    </source>
</evidence>
<proteinExistence type="predicted"/>
<feature type="region of interest" description="Disordered" evidence="1">
    <location>
        <begin position="89"/>
        <end position="145"/>
    </location>
</feature>
<evidence type="ECO:0000313" key="6">
    <source>
        <dbReference type="Proteomes" id="UP000487989"/>
    </source>
</evidence>
<evidence type="ECO:0000313" key="3">
    <source>
        <dbReference type="EMBL" id="KAB4257699.1"/>
    </source>
</evidence>
<evidence type="ECO:0000313" key="5">
    <source>
        <dbReference type="Proteomes" id="UP000261295"/>
    </source>
</evidence>
<feature type="compositionally biased region" description="Basic and acidic residues" evidence="1">
    <location>
        <begin position="89"/>
        <end position="103"/>
    </location>
</feature>
<reference evidence="4 5" key="1">
    <citation type="submission" date="2018-08" db="EMBL/GenBank/DDBJ databases">
        <title>A genome reference for cultivated species of the human gut microbiota.</title>
        <authorList>
            <person name="Zou Y."/>
            <person name="Xue W."/>
            <person name="Luo G."/>
        </authorList>
    </citation>
    <scope>NUCLEOTIDE SEQUENCE [LARGE SCALE GENOMIC DNA]</scope>
    <source>
        <strain evidence="4 5">OM07-9</strain>
    </source>
</reference>
<dbReference type="Proteomes" id="UP000261295">
    <property type="component" value="Unassembled WGS sequence"/>
</dbReference>
<keyword evidence="2" id="KW-1133">Transmembrane helix</keyword>
<keyword evidence="2" id="KW-0812">Transmembrane</keyword>
<dbReference type="Proteomes" id="UP000487989">
    <property type="component" value="Unassembled WGS sequence"/>
</dbReference>
<accession>A0A3E4XDK1</accession>
<name>A0A3E4XDK1_BACUN</name>
<dbReference type="RefSeq" id="WP_057089692.1">
    <property type="nucleotide sequence ID" value="NZ_WCTK01000005.1"/>
</dbReference>
<dbReference type="EMBL" id="WCTJ01000004">
    <property type="protein sequence ID" value="KAB4257699.1"/>
    <property type="molecule type" value="Genomic_DNA"/>
</dbReference>
<evidence type="ECO:0000313" key="4">
    <source>
        <dbReference type="EMBL" id="RGM52545.1"/>
    </source>
</evidence>
<evidence type="ECO:0000256" key="1">
    <source>
        <dbReference type="SAM" id="MobiDB-lite"/>
    </source>
</evidence>
<feature type="compositionally biased region" description="Basic residues" evidence="1">
    <location>
        <begin position="104"/>
        <end position="115"/>
    </location>
</feature>
<organism evidence="4 5">
    <name type="scientific">Bacteroides uniformis</name>
    <dbReference type="NCBI Taxonomy" id="820"/>
    <lineage>
        <taxon>Bacteria</taxon>
        <taxon>Pseudomonadati</taxon>
        <taxon>Bacteroidota</taxon>
        <taxon>Bacteroidia</taxon>
        <taxon>Bacteroidales</taxon>
        <taxon>Bacteroidaceae</taxon>
        <taxon>Bacteroides</taxon>
    </lineage>
</organism>
<protein>
    <submittedName>
        <fullName evidence="4">Uncharacterized protein</fullName>
    </submittedName>
</protein>
<sequence length="145" mass="16076">MNEFWNILASALSGGLAVQVINWVRNRRLSKARQGGDIDATYIDNINMLREELIKIQDENRKLYRAIARLDRTVAKAVSCRHWDDCPVRSELQKSGSDGDHRPQPKRQCAKRKTIRSNPPARSGQRSEDGIADGPPGCAAPGGGI</sequence>
<gene>
    <name evidence="4" type="ORF">DXC07_17610</name>
    <name evidence="3" type="ORF">GAP48_04360</name>
</gene>
<comment type="caution">
    <text evidence="4">The sequence shown here is derived from an EMBL/GenBank/DDBJ whole genome shotgun (WGS) entry which is preliminary data.</text>
</comment>
<dbReference type="AlphaFoldDB" id="A0A3E4XDK1"/>
<dbReference type="EMBL" id="QSTL01000020">
    <property type="protein sequence ID" value="RGM52545.1"/>
    <property type="molecule type" value="Genomic_DNA"/>
</dbReference>
<feature type="transmembrane region" description="Helical" evidence="2">
    <location>
        <begin position="6"/>
        <end position="24"/>
    </location>
</feature>
<keyword evidence="2" id="KW-0472">Membrane</keyword>